<feature type="transmembrane region" description="Helical" evidence="5">
    <location>
        <begin position="297"/>
        <end position="319"/>
    </location>
</feature>
<keyword evidence="4 5" id="KW-0472">Membrane</keyword>
<evidence type="ECO:0000256" key="4">
    <source>
        <dbReference type="ARBA" id="ARBA00023136"/>
    </source>
</evidence>
<organism evidence="6 7">
    <name type="scientific">Diaporthe helianthi</name>
    <dbReference type="NCBI Taxonomy" id="158607"/>
    <lineage>
        <taxon>Eukaryota</taxon>
        <taxon>Fungi</taxon>
        <taxon>Dikarya</taxon>
        <taxon>Ascomycota</taxon>
        <taxon>Pezizomycotina</taxon>
        <taxon>Sordariomycetes</taxon>
        <taxon>Sordariomycetidae</taxon>
        <taxon>Diaporthales</taxon>
        <taxon>Diaporthaceae</taxon>
        <taxon>Diaporthe</taxon>
    </lineage>
</organism>
<feature type="transmembrane region" description="Helical" evidence="5">
    <location>
        <begin position="348"/>
        <end position="367"/>
    </location>
</feature>
<evidence type="ECO:0000313" key="6">
    <source>
        <dbReference type="EMBL" id="POS68625.1"/>
    </source>
</evidence>
<feature type="transmembrane region" description="Helical" evidence="5">
    <location>
        <begin position="461"/>
        <end position="482"/>
    </location>
</feature>
<dbReference type="Gene3D" id="1.20.1740.10">
    <property type="entry name" value="Amino acid/polyamine transporter I"/>
    <property type="match status" value="1"/>
</dbReference>
<evidence type="ECO:0000256" key="3">
    <source>
        <dbReference type="ARBA" id="ARBA00022989"/>
    </source>
</evidence>
<evidence type="ECO:0000313" key="7">
    <source>
        <dbReference type="Proteomes" id="UP000094444"/>
    </source>
</evidence>
<keyword evidence="3 5" id="KW-1133">Transmembrane helix</keyword>
<feature type="transmembrane region" description="Helical" evidence="5">
    <location>
        <begin position="148"/>
        <end position="176"/>
    </location>
</feature>
<dbReference type="OrthoDB" id="5982228at2759"/>
<dbReference type="STRING" id="158607.A0A2P5HEE7"/>
<feature type="transmembrane region" description="Helical" evidence="5">
    <location>
        <begin position="104"/>
        <end position="128"/>
    </location>
</feature>
<feature type="transmembrane region" description="Helical" evidence="5">
    <location>
        <begin position="401"/>
        <end position="420"/>
    </location>
</feature>
<dbReference type="FunFam" id="1.20.1740.10:FF:000025">
    <property type="entry name" value="High-affinity methionine permease"/>
    <property type="match status" value="1"/>
</dbReference>
<dbReference type="InParanoid" id="A0A2P5HEE7"/>
<feature type="transmembrane region" description="Helical" evidence="5">
    <location>
        <begin position="212"/>
        <end position="236"/>
    </location>
</feature>
<dbReference type="InterPro" id="IPR002293">
    <property type="entry name" value="AA/rel_permease1"/>
</dbReference>
<dbReference type="GO" id="GO:0015179">
    <property type="term" value="F:L-amino acid transmembrane transporter activity"/>
    <property type="evidence" value="ECO:0007669"/>
    <property type="project" value="TreeGrafter"/>
</dbReference>
<comment type="caution">
    <text evidence="6">The sequence shown here is derived from an EMBL/GenBank/DDBJ whole genome shotgun (WGS) entry which is preliminary data.</text>
</comment>
<proteinExistence type="predicted"/>
<accession>A0A2P5HEE7</accession>
<dbReference type="PANTHER" id="PTHR11785:SF353">
    <property type="entry name" value="METHIONINE TRANSPORTER (EUROFUNG)"/>
    <property type="match status" value="1"/>
</dbReference>
<evidence type="ECO:0008006" key="8">
    <source>
        <dbReference type="Google" id="ProtNLM"/>
    </source>
</evidence>
<dbReference type="EMBL" id="MAVT02003691">
    <property type="protein sequence ID" value="POS68625.1"/>
    <property type="molecule type" value="Genomic_DNA"/>
</dbReference>
<evidence type="ECO:0000256" key="1">
    <source>
        <dbReference type="ARBA" id="ARBA00004141"/>
    </source>
</evidence>
<name>A0A2P5HEE7_DIAHE</name>
<keyword evidence="7" id="KW-1185">Reference proteome</keyword>
<reference evidence="6" key="1">
    <citation type="submission" date="2017-09" db="EMBL/GenBank/DDBJ databases">
        <title>Polyketide synthases of a Diaporthe helianthi virulent isolate.</title>
        <authorList>
            <person name="Baroncelli R."/>
        </authorList>
    </citation>
    <scope>NUCLEOTIDE SEQUENCE [LARGE SCALE GENOMIC DNA]</scope>
    <source>
        <strain evidence="6">7/96</strain>
    </source>
</reference>
<dbReference type="Proteomes" id="UP000094444">
    <property type="component" value="Unassembled WGS sequence"/>
</dbReference>
<gene>
    <name evidence="6" type="ORF">DHEL01_v212981</name>
</gene>
<feature type="transmembrane region" description="Helical" evidence="5">
    <location>
        <begin position="432"/>
        <end position="449"/>
    </location>
</feature>
<dbReference type="AlphaFoldDB" id="A0A2P5HEE7"/>
<comment type="subcellular location">
    <subcellularLocation>
        <location evidence="1">Membrane</location>
        <topology evidence="1">Multi-pass membrane protein</topology>
    </subcellularLocation>
</comment>
<keyword evidence="2 5" id="KW-0812">Transmembrane</keyword>
<dbReference type="GO" id="GO:0016020">
    <property type="term" value="C:membrane"/>
    <property type="evidence" value="ECO:0007669"/>
    <property type="project" value="UniProtKB-SubCell"/>
</dbReference>
<evidence type="ECO:0000256" key="2">
    <source>
        <dbReference type="ARBA" id="ARBA00022692"/>
    </source>
</evidence>
<protein>
    <recommendedName>
        <fullName evidence="8">High-affinity methionine permease</fullName>
    </recommendedName>
</protein>
<dbReference type="InterPro" id="IPR050598">
    <property type="entry name" value="AminoAcid_Transporter"/>
</dbReference>
<feature type="transmembrane region" description="Helical" evidence="5">
    <location>
        <begin position="494"/>
        <end position="517"/>
    </location>
</feature>
<dbReference type="PANTHER" id="PTHR11785">
    <property type="entry name" value="AMINO ACID TRANSPORTER"/>
    <property type="match status" value="1"/>
</dbReference>
<evidence type="ECO:0000256" key="5">
    <source>
        <dbReference type="SAM" id="Phobius"/>
    </source>
</evidence>
<sequence length="591" mass="64918">MSCKFWNRPSAGTTEGNVDNYTSDSEPSILHDGGLAYTRAKAGNDSGATYQEAVGAPVEVRSPLGYNVGWATIVFLNVNQMVGTGIFSTPGTILGSTGSIGLALFYWVIGFLMAAAGLAVYLELAAYFPNRSGSETVYLEQAYPRPKHFFPIAFAVQSVILSFSASNAIVLSRYIWRIAEKTPTDWESKGVAVAAYTLAVICVIANNKFSLWATNVLGVFKIALLIVISITGFVVLGGHTSVPNPGANFDNAFEGTTTNGNDLSSAMVNIAFAYSGYQNAFNVVAEIKRPIPTLKKYATISVVLVAVLYMLCNIAYFAAVPKQEFAESKEIAAGVFFTAVYGSRGSKALNVLVLLSAFGNLLAVLIGQSRLIREIGRQGVLPWTQFWVSARPFGTPIGPYLLKWFVTFIMIVGPPAGDAFQFVVSLKTYPDSMFLLAMTVGVYIFRYRYKRVGRERAEFKAWDVAVIFYLLTNIYLLVMPWFPPEGGPYAGDVSFWYATYCVVGIAVLVVCGLYYIAWMYVLPRLGKYEVRPEVLVDVDSRGATTHRLFRVPRDQIVEWDANHDEAGNVRQRHVEVHSGHDSAEKFSKSEV</sequence>
<dbReference type="Pfam" id="PF13520">
    <property type="entry name" value="AA_permease_2"/>
    <property type="match status" value="1"/>
</dbReference>